<protein>
    <recommendedName>
        <fullName evidence="7">BTB domain-containing protein</fullName>
    </recommendedName>
</protein>
<evidence type="ECO:0000256" key="2">
    <source>
        <dbReference type="SAM" id="Phobius"/>
    </source>
</evidence>
<dbReference type="SUPFAM" id="SSF74924">
    <property type="entry name" value="Cap-Gly domain"/>
    <property type="match status" value="1"/>
</dbReference>
<dbReference type="InterPro" id="IPR000938">
    <property type="entry name" value="CAP-Gly_domain"/>
</dbReference>
<dbReference type="Gene3D" id="2.30.30.190">
    <property type="entry name" value="CAP Gly-rich-like domain"/>
    <property type="match status" value="1"/>
</dbReference>
<dbReference type="PANTHER" id="PTHR22427:SF7">
    <property type="entry name" value="GH15728P"/>
    <property type="match status" value="1"/>
</dbReference>
<dbReference type="CDD" id="cd18186">
    <property type="entry name" value="BTB_POZ_ZBTB_KLHL-like"/>
    <property type="match status" value="1"/>
</dbReference>
<feature type="compositionally biased region" description="Polar residues" evidence="1">
    <location>
        <begin position="829"/>
        <end position="841"/>
    </location>
</feature>
<feature type="compositionally biased region" description="Polar residues" evidence="1">
    <location>
        <begin position="855"/>
        <end position="872"/>
    </location>
</feature>
<sequence length="1453" mass="154644">MSLQEATHALSLQEATRNSTSAWQRDLAALFQHAKERFPDVVWELTTEGQGTEEVWGHKAIVYARAPPSFQTRYFSFRPQGRGGSPLAASALSLDIPRGSRSPSPSPFRTASPAPSTTVGGLTRLTTSINPALFSNELEYLYTGQGFGEAFEFLFDEQAGEEGPGDGDDAGPEELRIDKLRKDLVFMWRSRLYSDVRIALTSNGPPVSTGDDDDAHDRQMPVFSSHRFILASRSPYFHTALISWPSPSKPLSSSLSGSSADPLTLSLPSPPFTPASLHFTLGFLYTGTLIFSHRTYDLSTALALLLSATYLSLPTLHAEVRARIISEMAHGLFHAALPFAAYESLTQGAWRAGGCTCRKCAQRVPRILEFALRPDAQDEVLERGARRALVGLFGAGWCTPEFAALPPKLHASALKGLAKRSTPANALAILWAAEHAKARLAPLVDAWADVVRPLIDAGRSGVDAVLGGQTAAVLGEKDWAAIMSSDGVRFEDGERVEWVMRGVVRGANETNAGRVYQALVNVLLLPHPDPAEEGTFPAQPLLSQTSHVRVQVEQARIDVLNWLKRGGRGRADRLAREGGLDGVEGWAVREIGDCVFGVSSVCGGGGRRRPALSRRHLLEGCVVAPRHAGLWGPGFADTSELAVGVFAILRRLHPSRPVGVHLAPLRWTMDRYPVAGSRRPRRAFAIILPSFWGVCFAFLWVGQAEEEALCIRLETSFPFFGSTAPAHYWGMLVSAIHGDIRVGVFIPRPRPELDIGPHRCLDATFLYLISSSDVHLAPLRRTFASHDRVLVLVLLPNDLFVAAFFILAPRHPRRRPPQRDPTAPGQHPRQPTSTSRKSTALLSAHAKDADAHSLSIHTQQSSMRVSVLSRSIPTPRAARSVRGSERVPEEKDDDENEAGERPDSKLTPEMGAGALFRSLDDASSTLKGKGRANAHAGGSGSAPPSPTVASKKPPVPTRALPGSPTPSTSTLASTTTSTTTTTTPPPKRSAVSVSVSPAPRPRSAASSRSTVSTRPGSAASTSTARTTRGTGLRPPPLLNTAGGRRASGASTSASASVSEFRTALSGTSSSRSRQSSVSSVASKTTARSRKGSGASDVSVRTTGASGSGARPPVPALDPAVRRRGTPSVRSVASAAGSTSTMDTAASAARKATLAVGREKRPETKVITLKQRGRVPVGAKEKDPQKEKEKEKEKEEKEKEVEKEVEPPNTAEKERDHHKTDSTASTASASTLRVKRKGSGDTVSTVTTKATATPPTAKPTPKTAPPPVKRPAPAAPAATGTLKDLPSPRGAMLEIGIPCIITSKRKRFKAFARYIGEVEGEAGPWVGVEVPANAAGGMGASVGAAQWNDGSWGGIRYFEIGAAGSEWEYGDESRDRATRRRRLEGSAGSGGGYGYGSQHGVKREGESLGGGRGAKRIRSASPAVSDTDGAGESRGLFVRPSAVLYVVDAVGADL</sequence>
<feature type="region of interest" description="Disordered" evidence="1">
    <location>
        <begin position="924"/>
        <end position="1288"/>
    </location>
</feature>
<feature type="region of interest" description="Disordered" evidence="1">
    <location>
        <begin position="811"/>
        <end position="909"/>
    </location>
</feature>
<feature type="region of interest" description="Disordered" evidence="1">
    <location>
        <begin position="95"/>
        <end position="122"/>
    </location>
</feature>
<proteinExistence type="predicted"/>
<keyword evidence="2" id="KW-1133">Transmembrane helix</keyword>
<feature type="compositionally biased region" description="Low complexity" evidence="1">
    <location>
        <begin position="1132"/>
        <end position="1154"/>
    </location>
</feature>
<dbReference type="PROSITE" id="PS50245">
    <property type="entry name" value="CAP_GLY_2"/>
    <property type="match status" value="1"/>
</dbReference>
<feature type="compositionally biased region" description="Low complexity" evidence="1">
    <location>
        <begin position="965"/>
        <end position="982"/>
    </location>
</feature>
<feature type="compositionally biased region" description="Low complexity" evidence="1">
    <location>
        <begin position="1221"/>
        <end position="1230"/>
    </location>
</feature>
<keyword evidence="6" id="KW-1185">Reference proteome</keyword>
<keyword evidence="2" id="KW-0812">Transmembrane</keyword>
<dbReference type="InterPro" id="IPR011333">
    <property type="entry name" value="SKP1/BTB/POZ_sf"/>
</dbReference>
<feature type="transmembrane region" description="Helical" evidence="2">
    <location>
        <begin position="789"/>
        <end position="808"/>
    </location>
</feature>
<reference evidence="5" key="1">
    <citation type="submission" date="2023-03" db="EMBL/GenBank/DDBJ databases">
        <title>Massive genome expansion in bonnet fungi (Mycena s.s.) driven by repeated elements and novel gene families across ecological guilds.</title>
        <authorList>
            <consortium name="Lawrence Berkeley National Laboratory"/>
            <person name="Harder C.B."/>
            <person name="Miyauchi S."/>
            <person name="Viragh M."/>
            <person name="Kuo A."/>
            <person name="Thoen E."/>
            <person name="Andreopoulos B."/>
            <person name="Lu D."/>
            <person name="Skrede I."/>
            <person name="Drula E."/>
            <person name="Henrissat B."/>
            <person name="Morin E."/>
            <person name="Kohler A."/>
            <person name="Barry K."/>
            <person name="LaButti K."/>
            <person name="Morin E."/>
            <person name="Salamov A."/>
            <person name="Lipzen A."/>
            <person name="Mereny Z."/>
            <person name="Hegedus B."/>
            <person name="Baldrian P."/>
            <person name="Stursova M."/>
            <person name="Weitz H."/>
            <person name="Taylor A."/>
            <person name="Grigoriev I.V."/>
            <person name="Nagy L.G."/>
            <person name="Martin F."/>
            <person name="Kauserud H."/>
        </authorList>
    </citation>
    <scope>NUCLEOTIDE SEQUENCE</scope>
    <source>
        <strain evidence="5">CBHHK067</strain>
    </source>
</reference>
<feature type="compositionally biased region" description="Low complexity" evidence="1">
    <location>
        <begin position="1244"/>
        <end position="1254"/>
    </location>
</feature>
<feature type="domain" description="BTB" evidence="3">
    <location>
        <begin position="194"/>
        <end position="293"/>
    </location>
</feature>
<feature type="compositionally biased region" description="Basic and acidic residues" evidence="1">
    <location>
        <begin position="1178"/>
        <end position="1220"/>
    </location>
</feature>
<dbReference type="InterPro" id="IPR036859">
    <property type="entry name" value="CAP-Gly_dom_sf"/>
</dbReference>
<evidence type="ECO:0000259" key="4">
    <source>
        <dbReference type="PROSITE" id="PS50245"/>
    </source>
</evidence>
<accession>A0AAD7CHT3</accession>
<dbReference type="Proteomes" id="UP001221757">
    <property type="component" value="Unassembled WGS sequence"/>
</dbReference>
<dbReference type="Pfam" id="PF00651">
    <property type="entry name" value="BTB"/>
    <property type="match status" value="1"/>
</dbReference>
<comment type="caution">
    <text evidence="5">The sequence shown here is derived from an EMBL/GenBank/DDBJ whole genome shotgun (WGS) entry which is preliminary data.</text>
</comment>
<feature type="domain" description="CAP-Gly" evidence="4">
    <location>
        <begin position="1315"/>
        <end position="1373"/>
    </location>
</feature>
<dbReference type="SUPFAM" id="SSF54695">
    <property type="entry name" value="POZ domain"/>
    <property type="match status" value="1"/>
</dbReference>
<organism evidence="5 6">
    <name type="scientific">Mycena rosella</name>
    <name type="common">Pink bonnet</name>
    <name type="synonym">Agaricus rosellus</name>
    <dbReference type="NCBI Taxonomy" id="1033263"/>
    <lineage>
        <taxon>Eukaryota</taxon>
        <taxon>Fungi</taxon>
        <taxon>Dikarya</taxon>
        <taxon>Basidiomycota</taxon>
        <taxon>Agaricomycotina</taxon>
        <taxon>Agaricomycetes</taxon>
        <taxon>Agaricomycetidae</taxon>
        <taxon>Agaricales</taxon>
        <taxon>Marasmiineae</taxon>
        <taxon>Mycenaceae</taxon>
        <taxon>Mycena</taxon>
    </lineage>
</organism>
<dbReference type="PROSITE" id="PS50097">
    <property type="entry name" value="BTB"/>
    <property type="match status" value="1"/>
</dbReference>
<feature type="compositionally biased region" description="Low complexity" evidence="1">
    <location>
        <begin position="97"/>
        <end position="118"/>
    </location>
</feature>
<evidence type="ECO:0008006" key="7">
    <source>
        <dbReference type="Google" id="ProtNLM"/>
    </source>
</evidence>
<feature type="transmembrane region" description="Helical" evidence="2">
    <location>
        <begin position="683"/>
        <end position="702"/>
    </location>
</feature>
<dbReference type="Gene3D" id="3.30.710.10">
    <property type="entry name" value="Potassium Channel Kv1.1, Chain A"/>
    <property type="match status" value="1"/>
</dbReference>
<feature type="compositionally biased region" description="Pro residues" evidence="1">
    <location>
        <begin position="1255"/>
        <end position="1273"/>
    </location>
</feature>
<feature type="compositionally biased region" description="Gly residues" evidence="1">
    <location>
        <begin position="1386"/>
        <end position="1396"/>
    </location>
</feature>
<feature type="compositionally biased region" description="Low complexity" evidence="1">
    <location>
        <begin position="989"/>
        <end position="1085"/>
    </location>
</feature>
<dbReference type="EMBL" id="JARKIE010000362">
    <property type="protein sequence ID" value="KAJ7649609.1"/>
    <property type="molecule type" value="Genomic_DNA"/>
</dbReference>
<name>A0AAD7CHT3_MYCRO</name>
<evidence type="ECO:0000313" key="5">
    <source>
        <dbReference type="EMBL" id="KAJ7649609.1"/>
    </source>
</evidence>
<evidence type="ECO:0000259" key="3">
    <source>
        <dbReference type="PROSITE" id="PS50097"/>
    </source>
</evidence>
<evidence type="ECO:0000313" key="6">
    <source>
        <dbReference type="Proteomes" id="UP001221757"/>
    </source>
</evidence>
<keyword evidence="2" id="KW-0472">Membrane</keyword>
<gene>
    <name evidence="5" type="ORF">B0H17DRAFT_1338695</name>
</gene>
<dbReference type="PANTHER" id="PTHR22427">
    <property type="entry name" value="GH15728P"/>
    <property type="match status" value="1"/>
</dbReference>
<evidence type="ECO:0000256" key="1">
    <source>
        <dbReference type="SAM" id="MobiDB-lite"/>
    </source>
</evidence>
<feature type="region of interest" description="Disordered" evidence="1">
    <location>
        <begin position="1368"/>
        <end position="1432"/>
    </location>
</feature>
<dbReference type="InterPro" id="IPR000210">
    <property type="entry name" value="BTB/POZ_dom"/>
</dbReference>